<dbReference type="PROSITE" id="PS50943">
    <property type="entry name" value="HTH_CROC1"/>
    <property type="match status" value="1"/>
</dbReference>
<dbReference type="InterPro" id="IPR041413">
    <property type="entry name" value="MLTR_LBD"/>
</dbReference>
<dbReference type="InterPro" id="IPR001387">
    <property type="entry name" value="Cro/C1-type_HTH"/>
</dbReference>
<dbReference type="Pfam" id="PF17765">
    <property type="entry name" value="MLTR_LBD"/>
    <property type="match status" value="1"/>
</dbReference>
<dbReference type="GO" id="GO:0003677">
    <property type="term" value="F:DNA binding"/>
    <property type="evidence" value="ECO:0007669"/>
    <property type="project" value="InterPro"/>
</dbReference>
<evidence type="ECO:0000313" key="3">
    <source>
        <dbReference type="Proteomes" id="UP000317039"/>
    </source>
</evidence>
<dbReference type="EMBL" id="CP041695">
    <property type="protein sequence ID" value="QDP79392.1"/>
    <property type="molecule type" value="Genomic_DNA"/>
</dbReference>
<dbReference type="InterPro" id="IPR010982">
    <property type="entry name" value="Lambda_DNA-bd_dom_sf"/>
</dbReference>
<dbReference type="KEGG" id="nod:FOH10_12380"/>
<organism evidence="2 3">
    <name type="scientific">Nocardia otitidiscaviarum</name>
    <dbReference type="NCBI Taxonomy" id="1823"/>
    <lineage>
        <taxon>Bacteria</taxon>
        <taxon>Bacillati</taxon>
        <taxon>Actinomycetota</taxon>
        <taxon>Actinomycetes</taxon>
        <taxon>Mycobacteriales</taxon>
        <taxon>Nocardiaceae</taxon>
        <taxon>Nocardia</taxon>
    </lineage>
</organism>
<dbReference type="Gene3D" id="1.10.260.40">
    <property type="entry name" value="lambda repressor-like DNA-binding domains"/>
    <property type="match status" value="1"/>
</dbReference>
<dbReference type="PANTHER" id="PTHR35010">
    <property type="entry name" value="BLL4672 PROTEIN-RELATED"/>
    <property type="match status" value="1"/>
</dbReference>
<dbReference type="PANTHER" id="PTHR35010:SF2">
    <property type="entry name" value="BLL4672 PROTEIN"/>
    <property type="match status" value="1"/>
</dbReference>
<evidence type="ECO:0000259" key="1">
    <source>
        <dbReference type="PROSITE" id="PS50943"/>
    </source>
</evidence>
<dbReference type="Gene3D" id="3.30.450.180">
    <property type="match status" value="1"/>
</dbReference>
<dbReference type="AlphaFoldDB" id="A0A516NKG5"/>
<accession>A0A516NKG5</accession>
<gene>
    <name evidence="2" type="ORF">FOH10_12380</name>
</gene>
<reference evidence="2 3" key="1">
    <citation type="submission" date="2019-07" db="EMBL/GenBank/DDBJ databases">
        <title>Complete Genome Sequence and Methylome Analysis of Nocardia otitidis-caviarum NEB252.</title>
        <authorList>
            <person name="Fomenkov A."/>
            <person name="Anton B.P."/>
            <person name="Vincze T."/>
            <person name="Roberts R.J."/>
        </authorList>
    </citation>
    <scope>NUCLEOTIDE SEQUENCE [LARGE SCALE GENOMIC DNA]</scope>
    <source>
        <strain evidence="2 3">NEB252</strain>
    </source>
</reference>
<dbReference type="CDD" id="cd00093">
    <property type="entry name" value="HTH_XRE"/>
    <property type="match status" value="1"/>
</dbReference>
<dbReference type="SMART" id="SM00530">
    <property type="entry name" value="HTH_XRE"/>
    <property type="match status" value="1"/>
</dbReference>
<dbReference type="Pfam" id="PF13560">
    <property type="entry name" value="HTH_31"/>
    <property type="match status" value="1"/>
</dbReference>
<evidence type="ECO:0000313" key="2">
    <source>
        <dbReference type="EMBL" id="QDP79392.1"/>
    </source>
</evidence>
<proteinExistence type="predicted"/>
<name>A0A516NKG5_9NOCA</name>
<protein>
    <submittedName>
        <fullName evidence="2">Helix-turn-helix transcriptional regulator</fullName>
    </submittedName>
</protein>
<dbReference type="Proteomes" id="UP000317039">
    <property type="component" value="Chromosome"/>
</dbReference>
<dbReference type="SUPFAM" id="SSF47413">
    <property type="entry name" value="lambda repressor-like DNA-binding domains"/>
    <property type="match status" value="1"/>
</dbReference>
<feature type="domain" description="HTH cro/C1-type" evidence="1">
    <location>
        <begin position="27"/>
        <end position="81"/>
    </location>
</feature>
<sequence length="259" mass="28904">MSRIVVSGGCRRLCAVVEPQVAIAGYLRERREASGLTRAELARRAGVSAALIQKLEQGTRPPTSTALGALFDVLQVPEVYRAYAVEVLQPTAAVPTGPAPRPTPVELDFLHSLPHPACYHLAPTLDLIAANDAYTRAFPGQEPGTNIMTWMLLDPRARLVLEDWEREAHIMVQSFRHMAPGLTPPERIAEVTRQCEGSPDWERLWSTDIPPAAMNWRPVRIRPPEGGDWTPMHVQVLRCDLPRRGWWLYSMVPIAEASR</sequence>